<dbReference type="Pfam" id="PF20222">
    <property type="entry name" value="DUF6581"/>
    <property type="match status" value="1"/>
</dbReference>
<gene>
    <name evidence="2" type="ORF">K503DRAFT_806023</name>
</gene>
<reference evidence="2 3" key="1">
    <citation type="submission" date="2016-06" db="EMBL/GenBank/DDBJ databases">
        <title>Comparative genomics of the ectomycorrhizal sister species Rhizopogon vinicolor and Rhizopogon vesiculosus (Basidiomycota: Boletales) reveals a divergence of the mating type B locus.</title>
        <authorList>
            <consortium name="DOE Joint Genome Institute"/>
            <person name="Mujic A.B."/>
            <person name="Kuo A."/>
            <person name="Tritt A."/>
            <person name="Lipzen A."/>
            <person name="Chen C."/>
            <person name="Johnson J."/>
            <person name="Sharma A."/>
            <person name="Barry K."/>
            <person name="Grigoriev I.V."/>
            <person name="Spatafora J.W."/>
        </authorList>
    </citation>
    <scope>NUCLEOTIDE SEQUENCE [LARGE SCALE GENOMIC DNA]</scope>
    <source>
        <strain evidence="2 3">AM-OR11-026</strain>
    </source>
</reference>
<organism evidence="2 3">
    <name type="scientific">Rhizopogon vinicolor AM-OR11-026</name>
    <dbReference type="NCBI Taxonomy" id="1314800"/>
    <lineage>
        <taxon>Eukaryota</taxon>
        <taxon>Fungi</taxon>
        <taxon>Dikarya</taxon>
        <taxon>Basidiomycota</taxon>
        <taxon>Agaricomycotina</taxon>
        <taxon>Agaricomycetes</taxon>
        <taxon>Agaricomycetidae</taxon>
        <taxon>Boletales</taxon>
        <taxon>Suillineae</taxon>
        <taxon>Rhizopogonaceae</taxon>
        <taxon>Rhizopogon</taxon>
    </lineage>
</organism>
<dbReference type="STRING" id="1314800.A0A1B7MFW6"/>
<evidence type="ECO:0000259" key="1">
    <source>
        <dbReference type="Pfam" id="PF20222"/>
    </source>
</evidence>
<dbReference type="AlphaFoldDB" id="A0A1B7MFW6"/>
<dbReference type="OrthoDB" id="68020at2759"/>
<accession>A0A1B7MFW6</accession>
<sequence length="185" mass="20193">MKPGRTLNISDVNLNATGGAVHRDLFQDAVALEDVFAEQVDNMKWPSLASDGDTSALLQLVSEEQVNFTINVAQLRSSRARIDWNSKKVDDNGIETNIQVHLNALDGDDNEAGGNAILPSDEPHLNPTNMQSMQHEKTVTGTDTACAMKRQSIIVDCESCVESTFSEFVACLAGEKQNLARNIFD</sequence>
<dbReference type="Proteomes" id="UP000092154">
    <property type="component" value="Unassembled WGS sequence"/>
</dbReference>
<keyword evidence="3" id="KW-1185">Reference proteome</keyword>
<dbReference type="InterPro" id="IPR046488">
    <property type="entry name" value="Sfc3/Tfc3_C"/>
</dbReference>
<dbReference type="EMBL" id="KV449374">
    <property type="protein sequence ID" value="OAX31495.1"/>
    <property type="molecule type" value="Genomic_DNA"/>
</dbReference>
<name>A0A1B7MFW6_9AGAM</name>
<protein>
    <recommendedName>
        <fullName evidence="1">Transcription factor tau subunit sfc3/Tfc3 C-terminal domain-containing protein</fullName>
    </recommendedName>
</protein>
<dbReference type="InParanoid" id="A0A1B7MFW6"/>
<evidence type="ECO:0000313" key="3">
    <source>
        <dbReference type="Proteomes" id="UP000092154"/>
    </source>
</evidence>
<evidence type="ECO:0000313" key="2">
    <source>
        <dbReference type="EMBL" id="OAX31495.1"/>
    </source>
</evidence>
<proteinExistence type="predicted"/>
<feature type="domain" description="Transcription factor tau subunit sfc3/Tfc3 C-terminal" evidence="1">
    <location>
        <begin position="2"/>
        <end position="102"/>
    </location>
</feature>